<accession>A0A1Y2CW31</accession>
<sequence>MEGRVNIAFQPFFRPSTPLYENEYTVLFNKTPPPNYSAWLSFADSRGCPIHPKYYTQIQRDFEPWRDGIHNTAHILKDALDEYNATQIGHFRGGKFDLGPREIMDAVEPIMPKEKEFRYL</sequence>
<dbReference type="EMBL" id="MCGO01000005">
    <property type="protein sequence ID" value="ORY51249.1"/>
    <property type="molecule type" value="Genomic_DNA"/>
</dbReference>
<reference evidence="1 2" key="1">
    <citation type="submission" date="2016-07" db="EMBL/GenBank/DDBJ databases">
        <title>Pervasive Adenine N6-methylation of Active Genes in Fungi.</title>
        <authorList>
            <consortium name="DOE Joint Genome Institute"/>
            <person name="Mondo S.J."/>
            <person name="Dannebaum R.O."/>
            <person name="Kuo R.C."/>
            <person name="Labutti K."/>
            <person name="Haridas S."/>
            <person name="Kuo A."/>
            <person name="Salamov A."/>
            <person name="Ahrendt S.R."/>
            <person name="Lipzen A."/>
            <person name="Sullivan W."/>
            <person name="Andreopoulos W.B."/>
            <person name="Clum A."/>
            <person name="Lindquist E."/>
            <person name="Daum C."/>
            <person name="Ramamoorthy G.K."/>
            <person name="Gryganskyi A."/>
            <person name="Culley D."/>
            <person name="Magnuson J.K."/>
            <person name="James T.Y."/>
            <person name="O'Malley M.A."/>
            <person name="Stajich J.E."/>
            <person name="Spatafora J.W."/>
            <person name="Visel A."/>
            <person name="Grigoriev I.V."/>
        </authorList>
    </citation>
    <scope>NUCLEOTIDE SEQUENCE [LARGE SCALE GENOMIC DNA]</scope>
    <source>
        <strain evidence="1 2">JEL800</strain>
    </source>
</reference>
<protein>
    <submittedName>
        <fullName evidence="1">Uncharacterized protein</fullName>
    </submittedName>
</protein>
<dbReference type="Proteomes" id="UP000193642">
    <property type="component" value="Unassembled WGS sequence"/>
</dbReference>
<keyword evidence="2" id="KW-1185">Reference proteome</keyword>
<evidence type="ECO:0000313" key="2">
    <source>
        <dbReference type="Proteomes" id="UP000193642"/>
    </source>
</evidence>
<proteinExistence type="predicted"/>
<name>A0A1Y2CW31_9FUNG</name>
<dbReference type="AlphaFoldDB" id="A0A1Y2CW31"/>
<organism evidence="1 2">
    <name type="scientific">Rhizoclosmatium globosum</name>
    <dbReference type="NCBI Taxonomy" id="329046"/>
    <lineage>
        <taxon>Eukaryota</taxon>
        <taxon>Fungi</taxon>
        <taxon>Fungi incertae sedis</taxon>
        <taxon>Chytridiomycota</taxon>
        <taxon>Chytridiomycota incertae sedis</taxon>
        <taxon>Chytridiomycetes</taxon>
        <taxon>Chytridiales</taxon>
        <taxon>Chytriomycetaceae</taxon>
        <taxon>Rhizoclosmatium</taxon>
    </lineage>
</organism>
<evidence type="ECO:0000313" key="1">
    <source>
        <dbReference type="EMBL" id="ORY51249.1"/>
    </source>
</evidence>
<gene>
    <name evidence="1" type="ORF">BCR33DRAFT_450579</name>
</gene>
<comment type="caution">
    <text evidence="1">The sequence shown here is derived from an EMBL/GenBank/DDBJ whole genome shotgun (WGS) entry which is preliminary data.</text>
</comment>